<proteinExistence type="predicted"/>
<feature type="transmembrane region" description="Helical" evidence="1">
    <location>
        <begin position="136"/>
        <end position="156"/>
    </location>
</feature>
<sequence length="388" mass="41961">MIRARSLMRSTTSGKDVSRLELFFDLVFVFALSQLSHHLLEHPSWVGAGETFVLLLGVYKVWVYTTWAATLLDTSRLQVQWMLLIVMLVSLFMNASISSAFGAFGWLFAASYLLVQLGRGAWMLTVGLDRTTHNHFVRTLIWGCMSAPFWVAGAFLGPGPRLVLWGVAAAIDLGGHMLAHRLPGQQTEGSQVPVPGERIFERFALFYVIALGETIISSGLAIAGNLEDPLILLTGTVSLAGSVAIWWCYFHGLEQEVLEKLDSVDDHFRPGILAGNTLLVLLAGLILVAVGDQLVISDPAARPDLATVLFLYGGPALFLAGRGFFIRRVLGHRQPSDLVGIGALAGLAGLSFLLPAFVAAMGAVLPLMGVAVSDAGNRRRRRTQLGAR</sequence>
<gene>
    <name evidence="2" type="ORF">ARGLB_030_00160</name>
</gene>
<dbReference type="EMBL" id="BAEG01000030">
    <property type="protein sequence ID" value="GAB12954.1"/>
    <property type="molecule type" value="Genomic_DNA"/>
</dbReference>
<protein>
    <recommendedName>
        <fullName evidence="4">Low temperature requirement protein A</fullName>
    </recommendedName>
</protein>
<feature type="transmembrane region" description="Helical" evidence="1">
    <location>
        <begin position="271"/>
        <end position="290"/>
    </location>
</feature>
<name>H0QJF3_ARTG1</name>
<feature type="transmembrane region" description="Helical" evidence="1">
    <location>
        <begin position="203"/>
        <end position="224"/>
    </location>
</feature>
<feature type="transmembrane region" description="Helical" evidence="1">
    <location>
        <begin position="162"/>
        <end position="182"/>
    </location>
</feature>
<keyword evidence="1" id="KW-0472">Membrane</keyword>
<evidence type="ECO:0000313" key="2">
    <source>
        <dbReference type="EMBL" id="GAB12954.1"/>
    </source>
</evidence>
<feature type="transmembrane region" description="Helical" evidence="1">
    <location>
        <begin position="305"/>
        <end position="326"/>
    </location>
</feature>
<evidence type="ECO:0000256" key="1">
    <source>
        <dbReference type="SAM" id="Phobius"/>
    </source>
</evidence>
<dbReference type="PANTHER" id="PTHR36840:SF1">
    <property type="entry name" value="BLL5714 PROTEIN"/>
    <property type="match status" value="1"/>
</dbReference>
<keyword evidence="1" id="KW-1133">Transmembrane helix</keyword>
<organism evidence="2 3">
    <name type="scientific">Arthrobacter globiformis (strain ATCC 8010 / DSM 20124 / JCM 1332 / NBRC 12137 / NCIMB 8907 / NRRL B-2979 / 168)</name>
    <dbReference type="NCBI Taxonomy" id="1077972"/>
    <lineage>
        <taxon>Bacteria</taxon>
        <taxon>Bacillati</taxon>
        <taxon>Actinomycetota</taxon>
        <taxon>Actinomycetes</taxon>
        <taxon>Micrococcales</taxon>
        <taxon>Micrococcaceae</taxon>
        <taxon>Arthrobacter</taxon>
    </lineage>
</organism>
<dbReference type="PANTHER" id="PTHR36840">
    <property type="entry name" value="BLL5714 PROTEIN"/>
    <property type="match status" value="1"/>
</dbReference>
<dbReference type="eggNOG" id="COG4292">
    <property type="taxonomic scope" value="Bacteria"/>
</dbReference>
<feature type="transmembrane region" description="Helical" evidence="1">
    <location>
        <begin position="338"/>
        <end position="365"/>
    </location>
</feature>
<evidence type="ECO:0008006" key="4">
    <source>
        <dbReference type="Google" id="ProtNLM"/>
    </source>
</evidence>
<dbReference type="Proteomes" id="UP000003828">
    <property type="component" value="Unassembled WGS sequence"/>
</dbReference>
<dbReference type="STRING" id="1077972.ARGLB_030_00160"/>
<reference evidence="2 3" key="1">
    <citation type="submission" date="2011-12" db="EMBL/GenBank/DDBJ databases">
        <title>Whole genome shotgun sequence of Arthrobacter globiformis NBRC 12137.</title>
        <authorList>
            <person name="Miyazawa S."/>
            <person name="Hosoyama A."/>
            <person name="Tsuchikane K."/>
            <person name="Katsumata H."/>
            <person name="Yamazaki S."/>
            <person name="Fujita N."/>
        </authorList>
    </citation>
    <scope>NUCLEOTIDE SEQUENCE [LARGE SCALE GENOMIC DNA]</scope>
    <source>
        <strain evidence="2 3">NBRC 12137</strain>
    </source>
</reference>
<feature type="transmembrane region" description="Helical" evidence="1">
    <location>
        <begin position="79"/>
        <end position="97"/>
    </location>
</feature>
<dbReference type="AlphaFoldDB" id="H0QJF3"/>
<evidence type="ECO:0000313" key="3">
    <source>
        <dbReference type="Proteomes" id="UP000003828"/>
    </source>
</evidence>
<feature type="transmembrane region" description="Helical" evidence="1">
    <location>
        <begin position="230"/>
        <end position="250"/>
    </location>
</feature>
<comment type="caution">
    <text evidence="2">The sequence shown here is derived from an EMBL/GenBank/DDBJ whole genome shotgun (WGS) entry which is preliminary data.</text>
</comment>
<accession>H0QJF3</accession>
<feature type="transmembrane region" description="Helical" evidence="1">
    <location>
        <begin position="52"/>
        <end position="72"/>
    </location>
</feature>
<dbReference type="RefSeq" id="WP_003799647.1">
    <property type="nucleotide sequence ID" value="NZ_BAEG01000030.1"/>
</dbReference>
<keyword evidence="3" id="KW-1185">Reference proteome</keyword>
<dbReference type="InterPro" id="IPR010640">
    <property type="entry name" value="Low_temperature_requirement_A"/>
</dbReference>
<keyword evidence="1" id="KW-0812">Transmembrane</keyword>
<dbReference type="OrthoDB" id="7698234at2"/>
<dbReference type="Pfam" id="PF06772">
    <property type="entry name" value="LtrA"/>
    <property type="match status" value="1"/>
</dbReference>